<dbReference type="Proteomes" id="UP000262257">
    <property type="component" value="Unassembled WGS sequence"/>
</dbReference>
<dbReference type="PANTHER" id="PTHR33567">
    <property type="entry name" value="CHROMATE ION TRANSPORTER (EUROFUNG)"/>
    <property type="match status" value="1"/>
</dbReference>
<organism evidence="8 9">
    <name type="scientific">Acinetobacter radioresistens</name>
    <dbReference type="NCBI Taxonomy" id="40216"/>
    <lineage>
        <taxon>Bacteria</taxon>
        <taxon>Pseudomonadati</taxon>
        <taxon>Pseudomonadota</taxon>
        <taxon>Gammaproteobacteria</taxon>
        <taxon>Moraxellales</taxon>
        <taxon>Moraxellaceae</taxon>
        <taxon>Acinetobacter</taxon>
    </lineage>
</organism>
<dbReference type="AlphaFoldDB" id="A0A3D3FXK1"/>
<dbReference type="PANTHER" id="PTHR33567:SF3">
    <property type="entry name" value="CHROMATE ION TRANSPORTER (EUROFUNG)"/>
    <property type="match status" value="1"/>
</dbReference>
<keyword evidence="6 7" id="KW-0472">Membrane</keyword>
<evidence type="ECO:0000256" key="1">
    <source>
        <dbReference type="ARBA" id="ARBA00004651"/>
    </source>
</evidence>
<dbReference type="EMBL" id="DPXL01000027">
    <property type="protein sequence ID" value="HCM30553.1"/>
    <property type="molecule type" value="Genomic_DNA"/>
</dbReference>
<dbReference type="GO" id="GO:0005886">
    <property type="term" value="C:plasma membrane"/>
    <property type="evidence" value="ECO:0007669"/>
    <property type="project" value="UniProtKB-SubCell"/>
</dbReference>
<evidence type="ECO:0000256" key="3">
    <source>
        <dbReference type="ARBA" id="ARBA00022475"/>
    </source>
</evidence>
<feature type="transmembrane region" description="Helical" evidence="7">
    <location>
        <begin position="6"/>
        <end position="32"/>
    </location>
</feature>
<keyword evidence="5 7" id="KW-1133">Transmembrane helix</keyword>
<sequence>MNLSVQYLTIFLIFLKLGCTSFGGPAAHLVFFHRTFVEKYRWLT</sequence>
<evidence type="ECO:0000313" key="8">
    <source>
        <dbReference type="EMBL" id="HCM30553.1"/>
    </source>
</evidence>
<evidence type="ECO:0000256" key="6">
    <source>
        <dbReference type="ARBA" id="ARBA00023136"/>
    </source>
</evidence>
<comment type="subcellular location">
    <subcellularLocation>
        <location evidence="1">Cell membrane</location>
        <topology evidence="1">Multi-pass membrane protein</topology>
    </subcellularLocation>
</comment>
<keyword evidence="4 7" id="KW-0812">Transmembrane</keyword>
<evidence type="ECO:0000256" key="5">
    <source>
        <dbReference type="ARBA" id="ARBA00022989"/>
    </source>
</evidence>
<dbReference type="InterPro" id="IPR003370">
    <property type="entry name" value="Chromate_transpt"/>
</dbReference>
<accession>A0A3D3FXK1</accession>
<keyword evidence="3" id="KW-1003">Cell membrane</keyword>
<proteinExistence type="inferred from homology"/>
<evidence type="ECO:0000256" key="2">
    <source>
        <dbReference type="ARBA" id="ARBA00005262"/>
    </source>
</evidence>
<name>A0A3D3FXK1_ACIRA</name>
<dbReference type="GO" id="GO:0015109">
    <property type="term" value="F:chromate transmembrane transporter activity"/>
    <property type="evidence" value="ECO:0007669"/>
    <property type="project" value="InterPro"/>
</dbReference>
<feature type="non-terminal residue" evidence="8">
    <location>
        <position position="44"/>
    </location>
</feature>
<comment type="caution">
    <text evidence="8">The sequence shown here is derived from an EMBL/GenBank/DDBJ whole genome shotgun (WGS) entry which is preliminary data.</text>
</comment>
<dbReference type="Pfam" id="PF02417">
    <property type="entry name" value="Chromate_transp"/>
    <property type="match status" value="1"/>
</dbReference>
<evidence type="ECO:0000313" key="9">
    <source>
        <dbReference type="Proteomes" id="UP000262257"/>
    </source>
</evidence>
<protein>
    <submittedName>
        <fullName evidence="8">Chromate transporter</fullName>
    </submittedName>
</protein>
<evidence type="ECO:0000256" key="7">
    <source>
        <dbReference type="SAM" id="Phobius"/>
    </source>
</evidence>
<reference evidence="8 9" key="1">
    <citation type="journal article" date="2018" name="Nat. Biotechnol.">
        <title>A standardized bacterial taxonomy based on genome phylogeny substantially revises the tree of life.</title>
        <authorList>
            <person name="Parks D.H."/>
            <person name="Chuvochina M."/>
            <person name="Waite D.W."/>
            <person name="Rinke C."/>
            <person name="Skarshewski A."/>
            <person name="Chaumeil P.A."/>
            <person name="Hugenholtz P."/>
        </authorList>
    </citation>
    <scope>NUCLEOTIDE SEQUENCE [LARGE SCALE GENOMIC DNA]</scope>
    <source>
        <strain evidence="8">UBA10045</strain>
    </source>
</reference>
<comment type="similarity">
    <text evidence="2">Belongs to the chromate ion transporter (CHR) (TC 2.A.51) family.</text>
</comment>
<evidence type="ECO:0000256" key="4">
    <source>
        <dbReference type="ARBA" id="ARBA00022692"/>
    </source>
</evidence>
<gene>
    <name evidence="8" type="ORF">DIC32_01925</name>
</gene>